<keyword evidence="2" id="KW-1185">Reference proteome</keyword>
<protein>
    <submittedName>
        <fullName evidence="1">Uncharacterized protein</fullName>
    </submittedName>
</protein>
<name>A0A8T0XIH3_PANVG</name>
<accession>A0A8T0XIH3</accession>
<evidence type="ECO:0000313" key="1">
    <source>
        <dbReference type="EMBL" id="KAG2661251.1"/>
    </source>
</evidence>
<dbReference type="AlphaFoldDB" id="A0A8T0XIH3"/>
<sequence length="87" mass="9927">MHTKVLFDIFFSCRFASVRDLLSEGGIAMYYLMIVMSDGLFQPLQEACALLYSRKILHNGERVETSIHLDWKSMHGSDTVGSKKLLQ</sequence>
<dbReference type="EMBL" id="CM029037">
    <property type="protein sequence ID" value="KAG2661251.1"/>
    <property type="molecule type" value="Genomic_DNA"/>
</dbReference>
<gene>
    <name evidence="1" type="ORF">PVAP13_1KG493300</name>
</gene>
<proteinExistence type="predicted"/>
<evidence type="ECO:0000313" key="2">
    <source>
        <dbReference type="Proteomes" id="UP000823388"/>
    </source>
</evidence>
<organism evidence="1 2">
    <name type="scientific">Panicum virgatum</name>
    <name type="common">Blackwell switchgrass</name>
    <dbReference type="NCBI Taxonomy" id="38727"/>
    <lineage>
        <taxon>Eukaryota</taxon>
        <taxon>Viridiplantae</taxon>
        <taxon>Streptophyta</taxon>
        <taxon>Embryophyta</taxon>
        <taxon>Tracheophyta</taxon>
        <taxon>Spermatophyta</taxon>
        <taxon>Magnoliopsida</taxon>
        <taxon>Liliopsida</taxon>
        <taxon>Poales</taxon>
        <taxon>Poaceae</taxon>
        <taxon>PACMAD clade</taxon>
        <taxon>Panicoideae</taxon>
        <taxon>Panicodae</taxon>
        <taxon>Paniceae</taxon>
        <taxon>Panicinae</taxon>
        <taxon>Panicum</taxon>
        <taxon>Panicum sect. Hiantes</taxon>
    </lineage>
</organism>
<comment type="caution">
    <text evidence="1">The sequence shown here is derived from an EMBL/GenBank/DDBJ whole genome shotgun (WGS) entry which is preliminary data.</text>
</comment>
<dbReference type="Proteomes" id="UP000823388">
    <property type="component" value="Chromosome 1K"/>
</dbReference>
<reference evidence="1" key="1">
    <citation type="submission" date="2020-05" db="EMBL/GenBank/DDBJ databases">
        <title>WGS assembly of Panicum virgatum.</title>
        <authorList>
            <person name="Lovell J.T."/>
            <person name="Jenkins J."/>
            <person name="Shu S."/>
            <person name="Juenger T.E."/>
            <person name="Schmutz J."/>
        </authorList>
    </citation>
    <scope>NUCLEOTIDE SEQUENCE</scope>
    <source>
        <strain evidence="1">AP13</strain>
    </source>
</reference>